<dbReference type="STRING" id="1353158.SAMN04488587_0672"/>
<evidence type="ECO:0000313" key="1">
    <source>
        <dbReference type="EMBL" id="SES70071.1"/>
    </source>
</evidence>
<dbReference type="PROSITE" id="PS51257">
    <property type="entry name" value="PROKAR_LIPOPROTEIN"/>
    <property type="match status" value="1"/>
</dbReference>
<evidence type="ECO:0008006" key="3">
    <source>
        <dbReference type="Google" id="ProtNLM"/>
    </source>
</evidence>
<protein>
    <recommendedName>
        <fullName evidence="3">DUF3887 domain-containing protein</fullName>
    </recommendedName>
</protein>
<dbReference type="EMBL" id="FOHQ01000001">
    <property type="protein sequence ID" value="SES70071.1"/>
    <property type="molecule type" value="Genomic_DNA"/>
</dbReference>
<dbReference type="RefSeq" id="WP_135643993.1">
    <property type="nucleotide sequence ID" value="NZ_CAAGSJ010000003.1"/>
</dbReference>
<evidence type="ECO:0000313" key="2">
    <source>
        <dbReference type="Proteomes" id="UP000243338"/>
    </source>
</evidence>
<keyword evidence="2" id="KW-1185">Reference proteome</keyword>
<accession>A0A1H9YNK2</accession>
<proteinExistence type="predicted"/>
<sequence length="120" mass="13908">MSKIILFSFILSMVIISGCVSTTEETPSDVVEQFVNFQKMGKYQECYDLMSEDYQNDHDFEVFMDQLKINDKTLDNYALVEYFNETEVIVGNYSTVRIHFIEQSNISAFHESELNESGSI</sequence>
<name>A0A1H9YNK2_9EURY</name>
<organism evidence="1 2">
    <name type="scientific">Methanococcoides vulcani</name>
    <dbReference type="NCBI Taxonomy" id="1353158"/>
    <lineage>
        <taxon>Archaea</taxon>
        <taxon>Methanobacteriati</taxon>
        <taxon>Methanobacteriota</taxon>
        <taxon>Stenosarchaea group</taxon>
        <taxon>Methanomicrobia</taxon>
        <taxon>Methanosarcinales</taxon>
        <taxon>Methanosarcinaceae</taxon>
        <taxon>Methanococcoides</taxon>
    </lineage>
</organism>
<dbReference type="Proteomes" id="UP000243338">
    <property type="component" value="Unassembled WGS sequence"/>
</dbReference>
<reference evidence="2" key="1">
    <citation type="submission" date="2016-10" db="EMBL/GenBank/DDBJ databases">
        <authorList>
            <person name="Varghese N."/>
            <person name="Submissions S."/>
        </authorList>
    </citation>
    <scope>NUCLEOTIDE SEQUENCE [LARGE SCALE GENOMIC DNA]</scope>
    <source>
        <strain evidence="2">SLH 33</strain>
    </source>
</reference>
<dbReference type="AlphaFoldDB" id="A0A1H9YNK2"/>
<gene>
    <name evidence="1" type="ORF">SAMN04488587_0672</name>
</gene>